<keyword evidence="2" id="KW-1185">Reference proteome</keyword>
<name>A0A172XQM7_9FLAO</name>
<protein>
    <submittedName>
        <fullName evidence="1">Uncharacterized protein</fullName>
    </submittedName>
</protein>
<accession>A0A172XQM7</accession>
<dbReference type="EMBL" id="CP015199">
    <property type="protein sequence ID" value="ANF49180.1"/>
    <property type="molecule type" value="Genomic_DNA"/>
</dbReference>
<sequence>MNLEELDKAQIIEILKIQQAKKKYVITPTSILKNLGFPIIEHSFIIKNKSVLLNLKQILKELDQDGILIKRISKQDFLGTKEIGYDYISEK</sequence>
<dbReference type="KEGG" id="chh:A0O34_00795"/>
<dbReference type="AlphaFoldDB" id="A0A172XQM7"/>
<reference evidence="1 2" key="1">
    <citation type="submission" date="2016-04" db="EMBL/GenBank/DDBJ databases">
        <title>Complete Genome Sequence of Chryseobacterium sp. IHBB 10212.</title>
        <authorList>
            <person name="Pal M."/>
            <person name="Swarnkar M.K."/>
            <person name="Kaushal K."/>
            <person name="Chhibber S."/>
            <person name="Singh A.K."/>
            <person name="Gulati A."/>
        </authorList>
    </citation>
    <scope>NUCLEOTIDE SEQUENCE [LARGE SCALE GENOMIC DNA]</scope>
    <source>
        <strain evidence="1 2">IHBB 10212</strain>
    </source>
</reference>
<dbReference type="Proteomes" id="UP000077824">
    <property type="component" value="Chromosome"/>
</dbReference>
<organism evidence="1 2">
    <name type="scientific">Chryseobacterium glaciei</name>
    <dbReference type="NCBI Taxonomy" id="1685010"/>
    <lineage>
        <taxon>Bacteria</taxon>
        <taxon>Pseudomonadati</taxon>
        <taxon>Bacteroidota</taxon>
        <taxon>Flavobacteriia</taxon>
        <taxon>Flavobacteriales</taxon>
        <taxon>Weeksellaceae</taxon>
        <taxon>Chryseobacterium group</taxon>
        <taxon>Chryseobacterium</taxon>
    </lineage>
</organism>
<gene>
    <name evidence="1" type="ORF">A0O34_00795</name>
</gene>
<dbReference type="RefSeq" id="WP_066750153.1">
    <property type="nucleotide sequence ID" value="NZ_CP015199.1"/>
</dbReference>
<proteinExistence type="predicted"/>
<evidence type="ECO:0000313" key="2">
    <source>
        <dbReference type="Proteomes" id="UP000077824"/>
    </source>
</evidence>
<evidence type="ECO:0000313" key="1">
    <source>
        <dbReference type="EMBL" id="ANF49180.1"/>
    </source>
</evidence>
<dbReference type="OrthoDB" id="1264852at2"/>